<dbReference type="Proteomes" id="UP000887576">
    <property type="component" value="Unplaced"/>
</dbReference>
<accession>A0AC34QC16</accession>
<reference evidence="2" key="1">
    <citation type="submission" date="2022-11" db="UniProtKB">
        <authorList>
            <consortium name="WormBaseParasite"/>
        </authorList>
    </citation>
    <scope>IDENTIFICATION</scope>
</reference>
<dbReference type="WBParaSite" id="JU765_v2.g14913.t1">
    <property type="protein sequence ID" value="JU765_v2.g14913.t1"/>
    <property type="gene ID" value="JU765_v2.g14913"/>
</dbReference>
<organism evidence="1 2">
    <name type="scientific">Panagrolaimus sp. JU765</name>
    <dbReference type="NCBI Taxonomy" id="591449"/>
    <lineage>
        <taxon>Eukaryota</taxon>
        <taxon>Metazoa</taxon>
        <taxon>Ecdysozoa</taxon>
        <taxon>Nematoda</taxon>
        <taxon>Chromadorea</taxon>
        <taxon>Rhabditida</taxon>
        <taxon>Tylenchina</taxon>
        <taxon>Panagrolaimomorpha</taxon>
        <taxon>Panagrolaimoidea</taxon>
        <taxon>Panagrolaimidae</taxon>
        <taxon>Panagrolaimus</taxon>
    </lineage>
</organism>
<proteinExistence type="predicted"/>
<evidence type="ECO:0000313" key="2">
    <source>
        <dbReference type="WBParaSite" id="JU765_v2.g14913.t1"/>
    </source>
</evidence>
<name>A0AC34QC16_9BILA</name>
<sequence length="453" mass="51686">MSSNNAHNDKKSDFVTPEVTKALNQARQIVTTGKTEEDEHVIEESTTVNFKQTGRPQDPVEVVITHSSVVSQGSSDDEDTKSDDERFHALRTGGSFSDTEVHSAYHYSRKATGLWSKDEDTETLITTLSADDEAKLTVDLRAETKTVHDHQLVTTTWEARWTVQSFELLPEWLQDNEFLRNGHRPPLPSVAECFKSVWSIHTETGNIWTHLIGCLAFFILGVWFMSRPNGIVEIQEKLIFSFFFLGAIICLGFSCAFHTLACHSLPVHKFFIKLDYMGISLLIIGSFIPWIYYGFYCRREPKITYIAMVVVLGIAAIIVSLWDKFSESHYRPFRAGIFVTMGCSGIIPTIHFIYTDGMKRLIEENSFIWLCVMAALYLFGAFLYATRTPERFFPGKCDYVFQSHQLFHLCVVVAAFTHYYGIQEMAYKRLTGSCPSEDGFGFHHYEEPVRSEL</sequence>
<protein>
    <submittedName>
        <fullName evidence="2">Uncharacterized protein</fullName>
    </submittedName>
</protein>
<evidence type="ECO:0000313" key="1">
    <source>
        <dbReference type="Proteomes" id="UP000887576"/>
    </source>
</evidence>